<dbReference type="RefSeq" id="WP_144017453.1">
    <property type="nucleotide sequence ID" value="NZ_FZPD01000005.1"/>
</dbReference>
<gene>
    <name evidence="2" type="ORF">SAMN05421640_3205</name>
</gene>
<evidence type="ECO:0000256" key="1">
    <source>
        <dbReference type="SAM" id="Phobius"/>
    </source>
</evidence>
<dbReference type="EMBL" id="FZPD01000005">
    <property type="protein sequence ID" value="SNT28832.1"/>
    <property type="molecule type" value="Genomic_DNA"/>
</dbReference>
<organism evidence="2 3">
    <name type="scientific">Ekhidna lutea</name>
    <dbReference type="NCBI Taxonomy" id="447679"/>
    <lineage>
        <taxon>Bacteria</taxon>
        <taxon>Pseudomonadati</taxon>
        <taxon>Bacteroidota</taxon>
        <taxon>Cytophagia</taxon>
        <taxon>Cytophagales</taxon>
        <taxon>Reichenbachiellaceae</taxon>
        <taxon>Ekhidna</taxon>
    </lineage>
</organism>
<keyword evidence="1" id="KW-0812">Transmembrane</keyword>
<proteinExistence type="predicted"/>
<feature type="transmembrane region" description="Helical" evidence="1">
    <location>
        <begin position="78"/>
        <end position="96"/>
    </location>
</feature>
<accession>A0A239LFW6</accession>
<feature type="transmembrane region" description="Helical" evidence="1">
    <location>
        <begin position="108"/>
        <end position="129"/>
    </location>
</feature>
<reference evidence="2 3" key="1">
    <citation type="submission" date="2017-06" db="EMBL/GenBank/DDBJ databases">
        <authorList>
            <person name="Kim H.J."/>
            <person name="Triplett B.A."/>
        </authorList>
    </citation>
    <scope>NUCLEOTIDE SEQUENCE [LARGE SCALE GENOMIC DNA]</scope>
    <source>
        <strain evidence="2 3">DSM 19307</strain>
    </source>
</reference>
<keyword evidence="1" id="KW-1133">Transmembrane helix</keyword>
<sequence length="214" mass="24861">MTRISNYLTSFDAVVMGLLIFLSYRFFEVQSLFERYLPLSDSILQIASHLIAFVVVFTLLIFSANLDRFKVHQHDSGSWIKVALFVFTITVNFFFWRCWEGGVENEPYQLSIFFKITITLFLGIFDYGFNHIFISAWKEKQSLSKLSFSLSQLKEKESELQVRVSKLSASVSELIAKHDKKRCPRCHADLPSIHARNAHLRTCHETPKILNNEL</sequence>
<name>A0A239LFW6_EKHLU</name>
<evidence type="ECO:0000313" key="2">
    <source>
        <dbReference type="EMBL" id="SNT28832.1"/>
    </source>
</evidence>
<dbReference type="Proteomes" id="UP000198393">
    <property type="component" value="Unassembled WGS sequence"/>
</dbReference>
<protein>
    <submittedName>
        <fullName evidence="2">Uncharacterized protein</fullName>
    </submittedName>
</protein>
<keyword evidence="1" id="KW-0472">Membrane</keyword>
<keyword evidence="3" id="KW-1185">Reference proteome</keyword>
<feature type="transmembrane region" description="Helical" evidence="1">
    <location>
        <begin position="7"/>
        <end position="26"/>
    </location>
</feature>
<dbReference type="AlphaFoldDB" id="A0A239LFW6"/>
<feature type="transmembrane region" description="Helical" evidence="1">
    <location>
        <begin position="46"/>
        <end position="66"/>
    </location>
</feature>
<evidence type="ECO:0000313" key="3">
    <source>
        <dbReference type="Proteomes" id="UP000198393"/>
    </source>
</evidence>